<keyword evidence="2" id="KW-0472">Membrane</keyword>
<feature type="compositionally biased region" description="Polar residues" evidence="1">
    <location>
        <begin position="258"/>
        <end position="267"/>
    </location>
</feature>
<name>U6GT47_9EIME</name>
<proteinExistence type="predicted"/>
<dbReference type="VEuPathDB" id="ToxoDB:EPH_0044460"/>
<protein>
    <recommendedName>
        <fullName evidence="5">Transmembrane protein</fullName>
    </recommendedName>
</protein>
<feature type="compositionally biased region" description="Low complexity" evidence="1">
    <location>
        <begin position="211"/>
        <end position="220"/>
    </location>
</feature>
<dbReference type="Proteomes" id="UP000018201">
    <property type="component" value="Unassembled WGS sequence"/>
</dbReference>
<keyword evidence="4" id="KW-1185">Reference proteome</keyword>
<feature type="transmembrane region" description="Helical" evidence="2">
    <location>
        <begin position="169"/>
        <end position="193"/>
    </location>
</feature>
<feature type="compositionally biased region" description="Basic and acidic residues" evidence="1">
    <location>
        <begin position="228"/>
        <end position="245"/>
    </location>
</feature>
<reference evidence="3" key="1">
    <citation type="submission" date="2013-10" db="EMBL/GenBank/DDBJ databases">
        <title>Genomic analysis of the causative agents of coccidiosis in chickens.</title>
        <authorList>
            <person name="Reid A.J."/>
            <person name="Blake D."/>
            <person name="Billington K."/>
            <person name="Browne H."/>
            <person name="Dunn M."/>
            <person name="Hung S."/>
            <person name="Kawahara F."/>
            <person name="Miranda-Saavedra D."/>
            <person name="Mourier T."/>
            <person name="Nagra H."/>
            <person name="Otto T.D."/>
            <person name="Rawlings N."/>
            <person name="Sanchez A."/>
            <person name="Sanders M."/>
            <person name="Subramaniam C."/>
            <person name="Tay Y."/>
            <person name="Dear P."/>
            <person name="Doerig C."/>
            <person name="Gruber A."/>
            <person name="Parkinson J."/>
            <person name="Shirley M."/>
            <person name="Wan K.L."/>
            <person name="Berriman M."/>
            <person name="Tomley F."/>
            <person name="Pain A."/>
        </authorList>
    </citation>
    <scope>NUCLEOTIDE SEQUENCE [LARGE SCALE GENOMIC DNA]</scope>
    <source>
        <strain evidence="3">Houghton</strain>
    </source>
</reference>
<evidence type="ECO:0008006" key="5">
    <source>
        <dbReference type="Google" id="ProtNLM"/>
    </source>
</evidence>
<gene>
    <name evidence="3" type="ORF">EPH_0044460</name>
</gene>
<feature type="compositionally biased region" description="Basic and acidic residues" evidence="1">
    <location>
        <begin position="268"/>
        <end position="277"/>
    </location>
</feature>
<dbReference type="EMBL" id="HG692143">
    <property type="protein sequence ID" value="CDI81759.1"/>
    <property type="molecule type" value="Genomic_DNA"/>
</dbReference>
<evidence type="ECO:0000313" key="3">
    <source>
        <dbReference type="EMBL" id="CDI81759.1"/>
    </source>
</evidence>
<dbReference type="AlphaFoldDB" id="U6GT47"/>
<sequence>MEGTKPQNVSPLLIAEESRADLAVFALYPGGDIPRPEQEAERVKKESALPLTKREDVAFSCLSLASDYMHENRQIYQQLAKEKSPQHGMREDDVLVSVLHEMWATCYNNALSLPQSASVLDLSLQEAQDLLKPRDVPERFSAQTVQMLDQAIRRFAESESPDVSDPPTFSASTASVVVAACFVIVVELVVLLVRRLTKPSHKPSQEHCSDSDVAQSASQDETPQESSLHLERPSEENSKVAEVQEMRACIQRKGGSRRASTAGSTKGASREAPQRSS</sequence>
<reference evidence="3" key="2">
    <citation type="submission" date="2013-10" db="EMBL/GenBank/DDBJ databases">
        <authorList>
            <person name="Aslett M."/>
        </authorList>
    </citation>
    <scope>NUCLEOTIDE SEQUENCE [LARGE SCALE GENOMIC DNA]</scope>
    <source>
        <strain evidence="3">Houghton</strain>
    </source>
</reference>
<feature type="region of interest" description="Disordered" evidence="1">
    <location>
        <begin position="200"/>
        <end position="277"/>
    </location>
</feature>
<accession>U6GT47</accession>
<dbReference type="OrthoDB" id="347385at2759"/>
<evidence type="ECO:0000256" key="1">
    <source>
        <dbReference type="SAM" id="MobiDB-lite"/>
    </source>
</evidence>
<keyword evidence="2" id="KW-1133">Transmembrane helix</keyword>
<evidence type="ECO:0000313" key="4">
    <source>
        <dbReference type="Proteomes" id="UP000018201"/>
    </source>
</evidence>
<evidence type="ECO:0000256" key="2">
    <source>
        <dbReference type="SAM" id="Phobius"/>
    </source>
</evidence>
<organism evidence="3 4">
    <name type="scientific">Eimeria praecox</name>
    <dbReference type="NCBI Taxonomy" id="51316"/>
    <lineage>
        <taxon>Eukaryota</taxon>
        <taxon>Sar</taxon>
        <taxon>Alveolata</taxon>
        <taxon>Apicomplexa</taxon>
        <taxon>Conoidasida</taxon>
        <taxon>Coccidia</taxon>
        <taxon>Eucoccidiorida</taxon>
        <taxon>Eimeriorina</taxon>
        <taxon>Eimeriidae</taxon>
        <taxon>Eimeria</taxon>
    </lineage>
</organism>
<keyword evidence="2" id="KW-0812">Transmembrane</keyword>